<dbReference type="SUPFAM" id="SSF47413">
    <property type="entry name" value="lambda repressor-like DNA-binding domains"/>
    <property type="match status" value="1"/>
</dbReference>
<evidence type="ECO:0000313" key="2">
    <source>
        <dbReference type="EMBL" id="POM26470.1"/>
    </source>
</evidence>
<dbReference type="EMBL" id="MTBP01000001">
    <property type="protein sequence ID" value="POM26470.1"/>
    <property type="molecule type" value="Genomic_DNA"/>
</dbReference>
<dbReference type="RefSeq" id="WP_103561434.1">
    <property type="nucleotide sequence ID" value="NZ_MTBP01000001.1"/>
</dbReference>
<dbReference type="Gene3D" id="1.10.260.40">
    <property type="entry name" value="lambda repressor-like DNA-binding domains"/>
    <property type="match status" value="1"/>
</dbReference>
<organism evidence="2 3">
    <name type="scientific">Actinomadura rubteroloni</name>
    <dbReference type="NCBI Taxonomy" id="1926885"/>
    <lineage>
        <taxon>Bacteria</taxon>
        <taxon>Bacillati</taxon>
        <taxon>Actinomycetota</taxon>
        <taxon>Actinomycetes</taxon>
        <taxon>Streptosporangiales</taxon>
        <taxon>Thermomonosporaceae</taxon>
        <taxon>Actinomadura</taxon>
    </lineage>
</organism>
<dbReference type="Proteomes" id="UP000242367">
    <property type="component" value="Unassembled WGS sequence"/>
</dbReference>
<dbReference type="InterPro" id="IPR001387">
    <property type="entry name" value="Cro/C1-type_HTH"/>
</dbReference>
<keyword evidence="3" id="KW-1185">Reference proteome</keyword>
<accession>A0A2P4UN46</accession>
<proteinExistence type="predicted"/>
<reference evidence="2 3" key="1">
    <citation type="journal article" date="2017" name="Chemistry">
        <title>Isolation, Biosynthesis and Chemical Modifications of Rubterolones A-F: Rare Tropolone Alkaloids from Actinomadura sp. 5-2.</title>
        <authorList>
            <person name="Guo H."/>
            <person name="Benndorf R."/>
            <person name="Leichnitz D."/>
            <person name="Klassen J.L."/>
            <person name="Vollmers J."/>
            <person name="Gorls H."/>
            <person name="Steinacker M."/>
            <person name="Weigel C."/>
            <person name="Dahse H.M."/>
            <person name="Kaster A.K."/>
            <person name="de Beer Z.W."/>
            <person name="Poulsen M."/>
            <person name="Beemelmanns C."/>
        </authorList>
    </citation>
    <scope>NUCLEOTIDE SEQUENCE [LARGE SCALE GENOMIC DNA]</scope>
    <source>
        <strain evidence="2 3">5-2</strain>
    </source>
</reference>
<gene>
    <name evidence="2" type="ORF">BTM25_08710</name>
</gene>
<dbReference type="GO" id="GO:0003677">
    <property type="term" value="F:DNA binding"/>
    <property type="evidence" value="ECO:0007669"/>
    <property type="project" value="InterPro"/>
</dbReference>
<dbReference type="InterPro" id="IPR010982">
    <property type="entry name" value="Lambda_DNA-bd_dom_sf"/>
</dbReference>
<dbReference type="PROSITE" id="PS50943">
    <property type="entry name" value="HTH_CROC1"/>
    <property type="match status" value="1"/>
</dbReference>
<dbReference type="SMART" id="SM00530">
    <property type="entry name" value="HTH_XRE"/>
    <property type="match status" value="1"/>
</dbReference>
<evidence type="ECO:0000313" key="3">
    <source>
        <dbReference type="Proteomes" id="UP000242367"/>
    </source>
</evidence>
<sequence length="422" mass="46050">MAGFGTELRRRRQALGMSLVELAQLVHYDKGYLSKIENGVKPPNIKIARACDAALDADGALVECVAGSRRADEPCRHPLAGAVETWSLQRQPGRSLLSASIRDERSDDVPALVMDLRVQAMATNTELAPYRALLALYRQMGQTHSASELIPVLWAQTQMLLDRARRASDAQRLASYDLATHFCHYISWLAHETGDMRSASWWIGQAEELALRADNADMRAYSLVRRALVTLYQDDGRATVDLARSAQTDTVVSPRVRGLAAQREAQGHALNGEYDACHRALDCAADHFASAGAAVGDEPVIGSSTVQDLATATTGWCLFDLGRPLEAAEVLGRALDQIDPGAVRSRARYAARRALAYAMAKELDQACESAGELLGSAQGLESATVRADLRDLRRSLNRWPDHPPVRDLLPRIAAALHVKDIV</sequence>
<protein>
    <submittedName>
        <fullName evidence="2">Helix-turn-helix domain protein</fullName>
    </submittedName>
</protein>
<dbReference type="AlphaFoldDB" id="A0A2P4UN46"/>
<comment type="caution">
    <text evidence="2">The sequence shown here is derived from an EMBL/GenBank/DDBJ whole genome shotgun (WGS) entry which is preliminary data.</text>
</comment>
<feature type="domain" description="HTH cro/C1-type" evidence="1">
    <location>
        <begin position="8"/>
        <end position="62"/>
    </location>
</feature>
<dbReference type="Pfam" id="PF13560">
    <property type="entry name" value="HTH_31"/>
    <property type="match status" value="1"/>
</dbReference>
<evidence type="ECO:0000259" key="1">
    <source>
        <dbReference type="PROSITE" id="PS50943"/>
    </source>
</evidence>
<dbReference type="CDD" id="cd00093">
    <property type="entry name" value="HTH_XRE"/>
    <property type="match status" value="1"/>
</dbReference>
<name>A0A2P4UN46_9ACTN</name>